<organism evidence="3 4">
    <name type="scientific">Cronartium quercuum f. sp. fusiforme G11</name>
    <dbReference type="NCBI Taxonomy" id="708437"/>
    <lineage>
        <taxon>Eukaryota</taxon>
        <taxon>Fungi</taxon>
        <taxon>Dikarya</taxon>
        <taxon>Basidiomycota</taxon>
        <taxon>Pucciniomycotina</taxon>
        <taxon>Pucciniomycetes</taxon>
        <taxon>Pucciniales</taxon>
        <taxon>Coleosporiaceae</taxon>
        <taxon>Cronartium</taxon>
    </lineage>
</organism>
<reference evidence="3" key="1">
    <citation type="submission" date="2013-11" db="EMBL/GenBank/DDBJ databases">
        <title>Genome sequence of the fusiform rust pathogen reveals effectors for host alternation and coevolution with pine.</title>
        <authorList>
            <consortium name="DOE Joint Genome Institute"/>
            <person name="Smith K."/>
            <person name="Pendleton A."/>
            <person name="Kubisiak T."/>
            <person name="Anderson C."/>
            <person name="Salamov A."/>
            <person name="Aerts A."/>
            <person name="Riley R."/>
            <person name="Clum A."/>
            <person name="Lindquist E."/>
            <person name="Ence D."/>
            <person name="Campbell M."/>
            <person name="Kronenberg Z."/>
            <person name="Feau N."/>
            <person name="Dhillon B."/>
            <person name="Hamelin R."/>
            <person name="Burleigh J."/>
            <person name="Smith J."/>
            <person name="Yandell M."/>
            <person name="Nelson C."/>
            <person name="Grigoriev I."/>
            <person name="Davis J."/>
        </authorList>
    </citation>
    <scope>NUCLEOTIDE SEQUENCE</scope>
    <source>
        <strain evidence="3">G11</strain>
    </source>
</reference>
<keyword evidence="2" id="KW-0812">Transmembrane</keyword>
<evidence type="ECO:0000313" key="3">
    <source>
        <dbReference type="EMBL" id="KAG0148198.1"/>
    </source>
</evidence>
<feature type="transmembrane region" description="Helical" evidence="2">
    <location>
        <begin position="131"/>
        <end position="156"/>
    </location>
</feature>
<gene>
    <name evidence="3" type="ORF">CROQUDRAFT_721806</name>
</gene>
<evidence type="ECO:0000313" key="4">
    <source>
        <dbReference type="Proteomes" id="UP000886653"/>
    </source>
</evidence>
<evidence type="ECO:0000256" key="2">
    <source>
        <dbReference type="SAM" id="Phobius"/>
    </source>
</evidence>
<keyword evidence="2" id="KW-1133">Transmembrane helix</keyword>
<protein>
    <submittedName>
        <fullName evidence="3">Uncharacterized protein</fullName>
    </submittedName>
</protein>
<accession>A0A9P6NLG5</accession>
<feature type="region of interest" description="Disordered" evidence="1">
    <location>
        <begin position="641"/>
        <end position="660"/>
    </location>
</feature>
<feature type="transmembrane region" description="Helical" evidence="2">
    <location>
        <begin position="177"/>
        <end position="198"/>
    </location>
</feature>
<dbReference type="OrthoDB" id="2790529at2759"/>
<comment type="caution">
    <text evidence="3">The sequence shown here is derived from an EMBL/GenBank/DDBJ whole genome shotgun (WGS) entry which is preliminary data.</text>
</comment>
<proteinExistence type="predicted"/>
<sequence length="694" mass="76144">MQFTGEVGPADELKSPRQSASILSVLWLASSALLPGILGVLFYLSLGLHAPHGVHFPNGTYVRPNSEAFSLGGFDSWGSANTTPLVISSVSSTLIELIAPTVMSILAFHLAHQWLQLSKTPSKFETLPSPFQYFLTMDFINNAATLSIFNFFYYALKPSSSHPNRLPRIGKDTRAKLSPIVKIGVAGLIIVLTFTWSIKLWDVFNHQWIISVTQSVTRPVANFKGTAALVKGCEDHIYNQCGVVNRTLRAREGGANKSAELKVYEVDDRSKGSISFIGPVDPDSAISLNPTHTYAAATFCEAFNPECGTGGDDTSPQWCRPSTQSAYGIGAWNSGVYSQGFDTSVWRERLQNFITVRSQFANRDGTLATHGALINPFTTATFGCFQNHSNINSGDPKKPTPLIDWGNYDRLYPQELSTLCAVLVCNTTVYDAQYTMSEGRPRLSQDSLTLAGPSVTLAISGAATYRWSRNVGWYQSSTRFMDDQLQVDLSSVGNRFGNDSRLFAAAWAQSLSTRLVGWSAGAIELLPCAASATRPELATSIPLWLAYVFLALHFVFAILILLLAVSTFRLPGMLRQRSFVSSKQDGTEAKSSDEQQRALMINDLEVAQDRLSDPTTLIHELLVTKSGRDLTFTEVPLPPSRPFPHNLSHPPQSSLYPNEVRPPMRSGRDYVEGESLKVALVLDPEVGLELRLAE</sequence>
<name>A0A9P6NLG5_9BASI</name>
<dbReference type="AlphaFoldDB" id="A0A9P6NLG5"/>
<dbReference type="Proteomes" id="UP000886653">
    <property type="component" value="Unassembled WGS sequence"/>
</dbReference>
<keyword evidence="4" id="KW-1185">Reference proteome</keyword>
<dbReference type="EMBL" id="MU167239">
    <property type="protein sequence ID" value="KAG0148198.1"/>
    <property type="molecule type" value="Genomic_DNA"/>
</dbReference>
<feature type="transmembrane region" description="Helical" evidence="2">
    <location>
        <begin position="20"/>
        <end position="44"/>
    </location>
</feature>
<feature type="transmembrane region" description="Helical" evidence="2">
    <location>
        <begin position="544"/>
        <end position="568"/>
    </location>
</feature>
<evidence type="ECO:0000256" key="1">
    <source>
        <dbReference type="SAM" id="MobiDB-lite"/>
    </source>
</evidence>
<keyword evidence="2" id="KW-0472">Membrane</keyword>